<dbReference type="InterPro" id="IPR050678">
    <property type="entry name" value="DNA_Partitioning_ATPase"/>
</dbReference>
<dbReference type="OrthoDB" id="13869at2"/>
<dbReference type="PANTHER" id="PTHR13696:SF96">
    <property type="entry name" value="COBQ_COBB_MIND_PARA NUCLEOTIDE BINDING DOMAIN-CONTAINING PROTEIN"/>
    <property type="match status" value="1"/>
</dbReference>
<comment type="caution">
    <text evidence="1">The sequence shown here is derived from an EMBL/GenBank/DDBJ whole genome shotgun (WGS) entry which is preliminary data.</text>
</comment>
<sequence>MAGATPHFIVFANEKGGTGKSTTAVHAAVALEATGRRVAALDLDTRQRTLGRYLDNRADTIKRTGIALPMPKHATFDPAKGELDALIEELGTAVDIIVIDTPGRDDPYARQAMLRADTLVTPINDSFVDLDLIGQVDPETYRVKRPSFYAELVWNSRTQRAKTHNASVDWVVLRNRMQHIEARNMRRVGEALGELSRRVGFRIIPGLGERVIYRELFPRGLTLLDLAQIGEVGIGHIAARQELREMVAALGLPAQERDAAAPRTAVAG</sequence>
<dbReference type="Gene3D" id="3.40.50.300">
    <property type="entry name" value="P-loop containing nucleotide triphosphate hydrolases"/>
    <property type="match status" value="1"/>
</dbReference>
<organism evidence="1 2">
    <name type="scientific">Allosphingosinicella deserti</name>
    <dbReference type="NCBI Taxonomy" id="2116704"/>
    <lineage>
        <taxon>Bacteria</taxon>
        <taxon>Pseudomonadati</taxon>
        <taxon>Pseudomonadota</taxon>
        <taxon>Alphaproteobacteria</taxon>
        <taxon>Sphingomonadales</taxon>
        <taxon>Sphingomonadaceae</taxon>
        <taxon>Allosphingosinicella</taxon>
    </lineage>
</organism>
<protein>
    <submittedName>
        <fullName evidence="1">ATPase</fullName>
    </submittedName>
</protein>
<dbReference type="InterPro" id="IPR015223">
    <property type="entry name" value="MipZ"/>
</dbReference>
<dbReference type="AlphaFoldDB" id="A0A2P7QV28"/>
<keyword evidence="2" id="KW-1185">Reference proteome</keyword>
<name>A0A2P7QV28_9SPHN</name>
<proteinExistence type="predicted"/>
<dbReference type="PANTHER" id="PTHR13696">
    <property type="entry name" value="P-LOOP CONTAINING NUCLEOSIDE TRIPHOSPHATE HYDROLASE"/>
    <property type="match status" value="1"/>
</dbReference>
<dbReference type="InterPro" id="IPR027417">
    <property type="entry name" value="P-loop_NTPase"/>
</dbReference>
<dbReference type="CDD" id="cd02042">
    <property type="entry name" value="ParAB_family"/>
    <property type="match status" value="1"/>
</dbReference>
<evidence type="ECO:0000313" key="1">
    <source>
        <dbReference type="EMBL" id="PSJ41815.1"/>
    </source>
</evidence>
<dbReference type="SUPFAM" id="SSF52540">
    <property type="entry name" value="P-loop containing nucleoside triphosphate hydrolases"/>
    <property type="match status" value="1"/>
</dbReference>
<dbReference type="Pfam" id="PF09140">
    <property type="entry name" value="MipZ"/>
    <property type="match status" value="1"/>
</dbReference>
<reference evidence="1 2" key="1">
    <citation type="submission" date="2018-03" db="EMBL/GenBank/DDBJ databases">
        <title>The draft genome of Sphingosinicella sp. GL-C-18.</title>
        <authorList>
            <person name="Liu L."/>
            <person name="Li L."/>
            <person name="Liang L."/>
            <person name="Zhang X."/>
            <person name="Wang T."/>
        </authorList>
    </citation>
    <scope>NUCLEOTIDE SEQUENCE [LARGE SCALE GENOMIC DNA]</scope>
    <source>
        <strain evidence="1 2">GL-C-18</strain>
    </source>
</reference>
<dbReference type="RefSeq" id="WP_106511982.1">
    <property type="nucleotide sequence ID" value="NZ_PXYI01000002.1"/>
</dbReference>
<evidence type="ECO:0000313" key="2">
    <source>
        <dbReference type="Proteomes" id="UP000241167"/>
    </source>
</evidence>
<accession>A0A2P7QV28</accession>
<dbReference type="Proteomes" id="UP000241167">
    <property type="component" value="Unassembled WGS sequence"/>
</dbReference>
<dbReference type="EMBL" id="PXYI01000002">
    <property type="protein sequence ID" value="PSJ41815.1"/>
    <property type="molecule type" value="Genomic_DNA"/>
</dbReference>
<gene>
    <name evidence="1" type="ORF">C7I55_05955</name>
</gene>